<dbReference type="GO" id="GO:0008168">
    <property type="term" value="F:methyltransferase activity"/>
    <property type="evidence" value="ECO:0007669"/>
    <property type="project" value="UniProtKB-KW"/>
</dbReference>
<dbReference type="CDD" id="cd02440">
    <property type="entry name" value="AdoMet_MTases"/>
    <property type="match status" value="1"/>
</dbReference>
<accession>A0A8H5FZM2</accession>
<dbReference type="PANTHER" id="PTHR43591:SF24">
    <property type="entry name" value="2-METHOXY-6-POLYPRENYL-1,4-BENZOQUINOL METHYLASE, MITOCHONDRIAL"/>
    <property type="match status" value="1"/>
</dbReference>
<gene>
    <name evidence="5" type="ORF">D9758_012391</name>
</gene>
<evidence type="ECO:0000313" key="6">
    <source>
        <dbReference type="Proteomes" id="UP000559256"/>
    </source>
</evidence>
<reference evidence="5 6" key="1">
    <citation type="journal article" date="2020" name="ISME J.">
        <title>Uncovering the hidden diversity of litter-decomposition mechanisms in mushroom-forming fungi.</title>
        <authorList>
            <person name="Floudas D."/>
            <person name="Bentzer J."/>
            <person name="Ahren D."/>
            <person name="Johansson T."/>
            <person name="Persson P."/>
            <person name="Tunlid A."/>
        </authorList>
    </citation>
    <scope>NUCLEOTIDE SEQUENCE [LARGE SCALE GENOMIC DNA]</scope>
    <source>
        <strain evidence="5 6">CBS 291.85</strain>
    </source>
</reference>
<dbReference type="InterPro" id="IPR041698">
    <property type="entry name" value="Methyltransf_25"/>
</dbReference>
<name>A0A8H5FZM2_9AGAR</name>
<dbReference type="SUPFAM" id="SSF53335">
    <property type="entry name" value="S-adenosyl-L-methionine-dependent methyltransferases"/>
    <property type="match status" value="1"/>
</dbReference>
<sequence>MSTENSVPYEYIPRTQDERRRLQAQYPFFKKHFCRDRVIFNEAVTLRDDASVLDVGTGAGSWPLDLAQSVPASVSIYGVDISTTLFPETHAPNVVFSDHSGTALPQNWTDKFDFVNQNLLSAAFTRDDWIQNLKELFRVTKPGGYIQLLEPSHESWDCPPDSASDKMKSIYTGLFKNTSLIHDIGERLPQMLLDAGFVDVGQHKSPYPVNALNGGISGQQGAEINIRWLRCLQPSMLRLGLIDSAEEYESLLKEMQEEWNQGIPYEDYFVIHAKKPVA</sequence>
<keyword evidence="3" id="KW-0949">S-adenosyl-L-methionine</keyword>
<dbReference type="EMBL" id="JAACJM010000059">
    <property type="protein sequence ID" value="KAF5354493.1"/>
    <property type="molecule type" value="Genomic_DNA"/>
</dbReference>
<organism evidence="5 6">
    <name type="scientific">Tetrapyrgos nigripes</name>
    <dbReference type="NCBI Taxonomy" id="182062"/>
    <lineage>
        <taxon>Eukaryota</taxon>
        <taxon>Fungi</taxon>
        <taxon>Dikarya</taxon>
        <taxon>Basidiomycota</taxon>
        <taxon>Agaricomycotina</taxon>
        <taxon>Agaricomycetes</taxon>
        <taxon>Agaricomycetidae</taxon>
        <taxon>Agaricales</taxon>
        <taxon>Marasmiineae</taxon>
        <taxon>Marasmiaceae</taxon>
        <taxon>Tetrapyrgos</taxon>
    </lineage>
</organism>
<evidence type="ECO:0000256" key="2">
    <source>
        <dbReference type="ARBA" id="ARBA00022679"/>
    </source>
</evidence>
<evidence type="ECO:0000259" key="4">
    <source>
        <dbReference type="Pfam" id="PF13649"/>
    </source>
</evidence>
<evidence type="ECO:0000256" key="1">
    <source>
        <dbReference type="ARBA" id="ARBA00022603"/>
    </source>
</evidence>
<keyword evidence="1" id="KW-0489">Methyltransferase</keyword>
<dbReference type="InterPro" id="IPR029063">
    <property type="entry name" value="SAM-dependent_MTases_sf"/>
</dbReference>
<dbReference type="PROSITE" id="PS01184">
    <property type="entry name" value="UBIE_2"/>
    <property type="match status" value="1"/>
</dbReference>
<dbReference type="Gene3D" id="3.40.50.150">
    <property type="entry name" value="Vaccinia Virus protein VP39"/>
    <property type="match status" value="1"/>
</dbReference>
<dbReference type="Proteomes" id="UP000559256">
    <property type="component" value="Unassembled WGS sequence"/>
</dbReference>
<dbReference type="OrthoDB" id="184880at2759"/>
<comment type="caution">
    <text evidence="5">The sequence shown here is derived from an EMBL/GenBank/DDBJ whole genome shotgun (WGS) entry which is preliminary data.</text>
</comment>
<dbReference type="Pfam" id="PF13649">
    <property type="entry name" value="Methyltransf_25"/>
    <property type="match status" value="1"/>
</dbReference>
<proteinExistence type="predicted"/>
<dbReference type="GO" id="GO:0032259">
    <property type="term" value="P:methylation"/>
    <property type="evidence" value="ECO:0007669"/>
    <property type="project" value="UniProtKB-KW"/>
</dbReference>
<dbReference type="AlphaFoldDB" id="A0A8H5FZM2"/>
<evidence type="ECO:0000313" key="5">
    <source>
        <dbReference type="EMBL" id="KAF5354493.1"/>
    </source>
</evidence>
<protein>
    <recommendedName>
        <fullName evidence="4">Methyltransferase domain-containing protein</fullName>
    </recommendedName>
</protein>
<keyword evidence="2" id="KW-0808">Transferase</keyword>
<dbReference type="PANTHER" id="PTHR43591">
    <property type="entry name" value="METHYLTRANSFERASE"/>
    <property type="match status" value="1"/>
</dbReference>
<evidence type="ECO:0000256" key="3">
    <source>
        <dbReference type="ARBA" id="ARBA00022691"/>
    </source>
</evidence>
<dbReference type="InterPro" id="IPR023576">
    <property type="entry name" value="UbiE/COQ5_MeTrFase_CS"/>
</dbReference>
<keyword evidence="6" id="KW-1185">Reference proteome</keyword>
<feature type="domain" description="Methyltransferase" evidence="4">
    <location>
        <begin position="52"/>
        <end position="144"/>
    </location>
</feature>